<dbReference type="Proteomes" id="UP001177295">
    <property type="component" value="Chromosome"/>
</dbReference>
<dbReference type="RefSeq" id="WP_376754299.1">
    <property type="nucleotide sequence ID" value="NZ_CP124550.1"/>
</dbReference>
<accession>A0ABY8WW60</accession>
<protein>
    <submittedName>
        <fullName evidence="1">CHAD domain-containing protein</fullName>
    </submittedName>
</protein>
<evidence type="ECO:0000313" key="2">
    <source>
        <dbReference type="Proteomes" id="UP001177295"/>
    </source>
</evidence>
<reference evidence="1 2" key="1">
    <citation type="journal article" date="2023" name="Cell">
        <title>Genetic manipulation of Patescibacteria provides mechanistic insights into microbial dark matter and the epibiotic lifestyle.</title>
        <authorList>
            <person name="Wang Y."/>
            <person name="Gallagher L.A."/>
            <person name="Andrade P.A."/>
            <person name="Liu A."/>
            <person name="Humphreys I.R."/>
            <person name="Turkarslan S."/>
            <person name="Cutler K.J."/>
            <person name="Arrieta-Ortiz M.L."/>
            <person name="Li Y."/>
            <person name="Radey M.C."/>
            <person name="McLean J.S."/>
            <person name="Cong Q."/>
            <person name="Baker D."/>
            <person name="Baliga N.S."/>
            <person name="Peterson S.B."/>
            <person name="Mougous J.D."/>
        </authorList>
    </citation>
    <scope>NUCLEOTIDE SEQUENCE [LARGE SCALE GENOMIC DNA]</scope>
    <source>
        <strain evidence="1 2">ML1</strain>
    </source>
</reference>
<dbReference type="EMBL" id="CP124550">
    <property type="protein sequence ID" value="WIO45935.1"/>
    <property type="molecule type" value="Genomic_DNA"/>
</dbReference>
<gene>
    <name evidence="1" type="ORF">SEML1_0305</name>
</gene>
<sequence>MPEFCDVHAVQLRELDKRAETRPLLFRDEARRAYANYTRQQRRIAKRLKTPEVTAFDFYMAWRDRYMARMQRIMSAVQAGKLDKMLARVLLLPDDASVKQLTQALIEIRTVCERQALVDTVYNIRRKRARRTAQALVDMGDQAVAHDVERFVNYHLYRTVARQRNVVVVDRHANLLVRMIQRVRARRQTRKLVRAARRRLASIDTELFATEQLHNGLVARLFSLGIDLIEVLAARHEYEKALEKMSAAARKSPTKKLELYEKKTASIRSAYLDSVPGLAGLKDVQKAAKEIDDALLKVFDFDMQQCNDLMRALKRYRTLTRERKELELRLSRD</sequence>
<organism evidence="1 2">
    <name type="scientific">Candidatus Southlakia epibionticum</name>
    <dbReference type="NCBI Taxonomy" id="3043284"/>
    <lineage>
        <taxon>Bacteria</taxon>
        <taxon>Candidatus Saccharimonadota</taxon>
        <taxon>Candidatus Saccharimonadia</taxon>
        <taxon>Candidatus Saccharimonadales</taxon>
        <taxon>Candidatus Saccharimonadaceae</taxon>
        <taxon>Candidatus Southlakia</taxon>
    </lineage>
</organism>
<evidence type="ECO:0000313" key="1">
    <source>
        <dbReference type="EMBL" id="WIO45935.1"/>
    </source>
</evidence>
<proteinExistence type="predicted"/>
<keyword evidence="2" id="KW-1185">Reference proteome</keyword>
<name>A0ABY8WW60_9BACT</name>